<gene>
    <name evidence="12" type="ORF">AA314_08102</name>
    <name evidence="13" type="ORF">ATI61_105539</name>
</gene>
<proteinExistence type="predicted"/>
<reference evidence="13 15" key="2">
    <citation type="submission" date="2018-08" db="EMBL/GenBank/DDBJ databases">
        <title>Genomic Encyclopedia of Archaeal and Bacterial Type Strains, Phase II (KMG-II): from individual species to whole genera.</title>
        <authorList>
            <person name="Goeker M."/>
        </authorList>
    </citation>
    <scope>NUCLEOTIDE SEQUENCE [LARGE SCALE GENOMIC DNA]</scope>
    <source>
        <strain evidence="13 15">DSM 2261</strain>
    </source>
</reference>
<feature type="transmembrane region" description="Helical" evidence="8">
    <location>
        <begin position="43"/>
        <end position="65"/>
    </location>
</feature>
<feature type="domain" description="PAS" evidence="10">
    <location>
        <begin position="219"/>
        <end position="253"/>
    </location>
</feature>
<dbReference type="InterPro" id="IPR013656">
    <property type="entry name" value="PAS_4"/>
</dbReference>
<dbReference type="PROSITE" id="PS50109">
    <property type="entry name" value="HIS_KIN"/>
    <property type="match status" value="1"/>
</dbReference>
<keyword evidence="8" id="KW-0812">Transmembrane</keyword>
<evidence type="ECO:0000256" key="7">
    <source>
        <dbReference type="ARBA" id="ARBA00023012"/>
    </source>
</evidence>
<organism evidence="12 14">
    <name type="scientific">Archangium gephyra</name>
    <dbReference type="NCBI Taxonomy" id="48"/>
    <lineage>
        <taxon>Bacteria</taxon>
        <taxon>Pseudomonadati</taxon>
        <taxon>Myxococcota</taxon>
        <taxon>Myxococcia</taxon>
        <taxon>Myxococcales</taxon>
        <taxon>Cystobacterineae</taxon>
        <taxon>Archangiaceae</taxon>
        <taxon>Archangium</taxon>
    </lineage>
</organism>
<evidence type="ECO:0000259" key="11">
    <source>
        <dbReference type="PROSITE" id="PS50113"/>
    </source>
</evidence>
<keyword evidence="8" id="KW-0472">Membrane</keyword>
<feature type="domain" description="Histidine kinase" evidence="9">
    <location>
        <begin position="427"/>
        <end position="622"/>
    </location>
</feature>
<dbReference type="EMBL" id="CP011509">
    <property type="protein sequence ID" value="AKJ06476.1"/>
    <property type="molecule type" value="Genomic_DNA"/>
</dbReference>
<evidence type="ECO:0000259" key="10">
    <source>
        <dbReference type="PROSITE" id="PS50112"/>
    </source>
</evidence>
<dbReference type="CDD" id="cd00130">
    <property type="entry name" value="PAS"/>
    <property type="match status" value="1"/>
</dbReference>
<dbReference type="Proteomes" id="UP000035579">
    <property type="component" value="Chromosome"/>
</dbReference>
<dbReference type="GO" id="GO:0004673">
    <property type="term" value="F:protein histidine kinase activity"/>
    <property type="evidence" value="ECO:0007669"/>
    <property type="project" value="UniProtKB-EC"/>
</dbReference>
<evidence type="ECO:0000256" key="3">
    <source>
        <dbReference type="ARBA" id="ARBA00022679"/>
    </source>
</evidence>
<feature type="transmembrane region" description="Helical" evidence="8">
    <location>
        <begin position="174"/>
        <end position="194"/>
    </location>
</feature>
<dbReference type="PROSITE" id="PS50112">
    <property type="entry name" value="PAS"/>
    <property type="match status" value="1"/>
</dbReference>
<dbReference type="Pfam" id="PF08448">
    <property type="entry name" value="PAS_4"/>
    <property type="match status" value="1"/>
</dbReference>
<protein>
    <recommendedName>
        <fullName evidence="2">histidine kinase</fullName>
        <ecNumber evidence="2">2.7.13.3</ecNumber>
    </recommendedName>
</protein>
<dbReference type="KEGG" id="age:AA314_08102"/>
<dbReference type="SMART" id="SM00387">
    <property type="entry name" value="HATPase_c"/>
    <property type="match status" value="1"/>
</dbReference>
<feature type="transmembrane region" description="Helical" evidence="8">
    <location>
        <begin position="95"/>
        <end position="114"/>
    </location>
</feature>
<dbReference type="InterPro" id="IPR036890">
    <property type="entry name" value="HATPase_C_sf"/>
</dbReference>
<feature type="domain" description="PAC" evidence="11">
    <location>
        <begin position="288"/>
        <end position="343"/>
    </location>
</feature>
<dbReference type="Gene3D" id="3.30.450.20">
    <property type="entry name" value="PAS domain"/>
    <property type="match status" value="1"/>
</dbReference>
<name>A0AAC8QFG8_9BACT</name>
<dbReference type="InterPro" id="IPR035965">
    <property type="entry name" value="PAS-like_dom_sf"/>
</dbReference>
<dbReference type="EC" id="2.7.13.3" evidence="2"/>
<keyword evidence="7" id="KW-0902">Two-component regulatory system</keyword>
<keyword evidence="15" id="KW-1185">Reference proteome</keyword>
<dbReference type="PANTHER" id="PTHR43065">
    <property type="entry name" value="SENSOR HISTIDINE KINASE"/>
    <property type="match status" value="1"/>
</dbReference>
<dbReference type="PANTHER" id="PTHR43065:SF46">
    <property type="entry name" value="C4-DICARBOXYLATE TRANSPORT SENSOR PROTEIN DCTB"/>
    <property type="match status" value="1"/>
</dbReference>
<accession>A0AAC8QFG8</accession>
<dbReference type="RefSeq" id="WP_063796921.1">
    <property type="nucleotide sequence ID" value="NZ_CP011509.1"/>
</dbReference>
<sequence>MRAAEPTGQSSPSTGSRAWILQRLDAVLSEPLRRAPPSELVRYRILVGAAFFLFLFNALFTVWSFLLEQSLYPSTIACLLYLGSVLLMRGSTTPGPAAVLMLTTMVLVLLGTALEYRLPYFGMHALTMLIPALAVFLAGAPAGLFVTVLMIAMLCVGYPLYLSRVGINPEAFSSAYLVFSHFFAGVAFLGAWGLGSLHNSTRDSAQAFLERTLKALRDSESKLSSVLESTDDLVVSVDLEGRLLTANSAARQFHLRCYGKEPVVGELFGTSQPERPELWGPPLARVRAGERARLEDEYELDGSRHLLDVHLSPLLDLEGRAVGMTLFARDITARRDAETRLGELHRTLVDTSRQAGMAEVTTGVLHNVGNTLNSVNISTSIITERLRKSRLSGLAKATGLLSEHSSDLASFLTQDAQGQQLPAYLIAVSRQLQEEREGLLREMQALGESVEHINSIIAMQQMHARAAGVLEQVAIPQLIDEAMRLLAGSFEQLGIRVERDYAPVPPISVDRHKLLQILINLLSNARHALVDSQKQDKWMRLRIQPASDGTGVRIEVTDNGVGIAPENLPRLFMQGFTTKKTGHGFGLHISALSAAEMKGRLTCSSPGLGQGATFTLELPTAAQEPHG</sequence>
<dbReference type="InterPro" id="IPR000700">
    <property type="entry name" value="PAS-assoc_C"/>
</dbReference>
<dbReference type="SUPFAM" id="SSF55785">
    <property type="entry name" value="PYP-like sensor domain (PAS domain)"/>
    <property type="match status" value="1"/>
</dbReference>
<reference evidence="12 14" key="1">
    <citation type="submission" date="2015-05" db="EMBL/GenBank/DDBJ databases">
        <title>Genome assembly of Archangium gephyra DSM 2261.</title>
        <authorList>
            <person name="Sharma G."/>
            <person name="Subramanian S."/>
        </authorList>
    </citation>
    <scope>NUCLEOTIDE SEQUENCE [LARGE SCALE GENOMIC DNA]</scope>
    <source>
        <strain evidence="12 14">DSM 2261</strain>
    </source>
</reference>
<evidence type="ECO:0000256" key="5">
    <source>
        <dbReference type="ARBA" id="ARBA00022777"/>
    </source>
</evidence>
<comment type="catalytic activity">
    <reaction evidence="1">
        <text>ATP + protein L-histidine = ADP + protein N-phospho-L-histidine.</text>
        <dbReference type="EC" id="2.7.13.3"/>
    </reaction>
</comment>
<feature type="transmembrane region" description="Helical" evidence="8">
    <location>
        <begin position="71"/>
        <end position="88"/>
    </location>
</feature>
<dbReference type="Gene3D" id="3.30.565.10">
    <property type="entry name" value="Histidine kinase-like ATPase, C-terminal domain"/>
    <property type="match status" value="1"/>
</dbReference>
<evidence type="ECO:0000313" key="13">
    <source>
        <dbReference type="EMBL" id="REG32211.1"/>
    </source>
</evidence>
<evidence type="ECO:0000256" key="6">
    <source>
        <dbReference type="ARBA" id="ARBA00022840"/>
    </source>
</evidence>
<keyword evidence="6" id="KW-0067">ATP-binding</keyword>
<dbReference type="EMBL" id="QUMU01000005">
    <property type="protein sequence ID" value="REG32211.1"/>
    <property type="molecule type" value="Genomic_DNA"/>
</dbReference>
<dbReference type="AlphaFoldDB" id="A0AAC8QFG8"/>
<dbReference type="Proteomes" id="UP000256345">
    <property type="component" value="Unassembled WGS sequence"/>
</dbReference>
<keyword evidence="5 12" id="KW-0418">Kinase</keyword>
<dbReference type="PROSITE" id="PS50113">
    <property type="entry name" value="PAC"/>
    <property type="match status" value="1"/>
</dbReference>
<dbReference type="GO" id="GO:0000160">
    <property type="term" value="P:phosphorelay signal transduction system"/>
    <property type="evidence" value="ECO:0007669"/>
    <property type="project" value="UniProtKB-KW"/>
</dbReference>
<evidence type="ECO:0000313" key="12">
    <source>
        <dbReference type="EMBL" id="AKJ06476.1"/>
    </source>
</evidence>
<dbReference type="InterPro" id="IPR004358">
    <property type="entry name" value="Sig_transdc_His_kin-like_C"/>
</dbReference>
<dbReference type="GO" id="GO:0005524">
    <property type="term" value="F:ATP binding"/>
    <property type="evidence" value="ECO:0007669"/>
    <property type="project" value="UniProtKB-KW"/>
</dbReference>
<evidence type="ECO:0000256" key="8">
    <source>
        <dbReference type="SAM" id="Phobius"/>
    </source>
</evidence>
<evidence type="ECO:0000313" key="15">
    <source>
        <dbReference type="Proteomes" id="UP000256345"/>
    </source>
</evidence>
<keyword evidence="4" id="KW-0547">Nucleotide-binding</keyword>
<dbReference type="SUPFAM" id="SSF55874">
    <property type="entry name" value="ATPase domain of HSP90 chaperone/DNA topoisomerase II/histidine kinase"/>
    <property type="match status" value="1"/>
</dbReference>
<dbReference type="PRINTS" id="PR00344">
    <property type="entry name" value="BCTRLSENSOR"/>
</dbReference>
<dbReference type="Pfam" id="PF02518">
    <property type="entry name" value="HATPase_c"/>
    <property type="match status" value="1"/>
</dbReference>
<keyword evidence="3" id="KW-0808">Transferase</keyword>
<keyword evidence="8" id="KW-1133">Transmembrane helix</keyword>
<dbReference type="NCBIfam" id="TIGR00229">
    <property type="entry name" value="sensory_box"/>
    <property type="match status" value="1"/>
</dbReference>
<evidence type="ECO:0000256" key="1">
    <source>
        <dbReference type="ARBA" id="ARBA00000085"/>
    </source>
</evidence>
<dbReference type="InterPro" id="IPR000014">
    <property type="entry name" value="PAS"/>
</dbReference>
<evidence type="ECO:0000256" key="2">
    <source>
        <dbReference type="ARBA" id="ARBA00012438"/>
    </source>
</evidence>
<dbReference type="InterPro" id="IPR003594">
    <property type="entry name" value="HATPase_dom"/>
</dbReference>
<evidence type="ECO:0000259" key="9">
    <source>
        <dbReference type="PROSITE" id="PS50109"/>
    </source>
</evidence>
<dbReference type="InterPro" id="IPR005467">
    <property type="entry name" value="His_kinase_dom"/>
</dbReference>
<evidence type="ECO:0000256" key="4">
    <source>
        <dbReference type="ARBA" id="ARBA00022741"/>
    </source>
</evidence>
<evidence type="ECO:0000313" key="14">
    <source>
        <dbReference type="Proteomes" id="UP000035579"/>
    </source>
</evidence>